<evidence type="ECO:0000256" key="5">
    <source>
        <dbReference type="HAMAP-Rule" id="MF_00340"/>
    </source>
</evidence>
<dbReference type="PANTHER" id="PTHR35534:SF1">
    <property type="entry name" value="LARGE RIBOSOMAL SUBUNIT PROTEIN BL32"/>
    <property type="match status" value="1"/>
</dbReference>
<dbReference type="GO" id="GO:0015934">
    <property type="term" value="C:large ribosomal subunit"/>
    <property type="evidence" value="ECO:0007669"/>
    <property type="project" value="InterPro"/>
</dbReference>
<dbReference type="InterPro" id="IPR002677">
    <property type="entry name" value="Ribosomal_bL32"/>
</dbReference>
<evidence type="ECO:0000256" key="2">
    <source>
        <dbReference type="ARBA" id="ARBA00022980"/>
    </source>
</evidence>
<evidence type="ECO:0000313" key="8">
    <source>
        <dbReference type="Proteomes" id="UP000177947"/>
    </source>
</evidence>
<keyword evidence="3 5" id="KW-0687">Ribonucleoprotein</keyword>
<evidence type="ECO:0000256" key="6">
    <source>
        <dbReference type="SAM" id="MobiDB-lite"/>
    </source>
</evidence>
<protein>
    <recommendedName>
        <fullName evidence="4 5">Large ribosomal subunit protein bL32</fullName>
    </recommendedName>
</protein>
<dbReference type="HAMAP" id="MF_00340">
    <property type="entry name" value="Ribosomal_bL32"/>
    <property type="match status" value="1"/>
</dbReference>
<dbReference type="AlphaFoldDB" id="A0A1F5C5L9"/>
<dbReference type="PANTHER" id="PTHR35534">
    <property type="entry name" value="50S RIBOSOMAL PROTEIN L32"/>
    <property type="match status" value="1"/>
</dbReference>
<dbReference type="EMBL" id="MEYQ01000052">
    <property type="protein sequence ID" value="OGD38167.1"/>
    <property type="molecule type" value="Genomic_DNA"/>
</dbReference>
<sequence length="65" mass="7384">MGLPTHHHSSSRRDRRRAHHALKQTNISVCLKCKAPILGHTACRNCGNYNGRNVLVVKVKKEKKK</sequence>
<dbReference type="InterPro" id="IPR011332">
    <property type="entry name" value="Ribosomal_zn-bd"/>
</dbReference>
<dbReference type="GO" id="GO:0006412">
    <property type="term" value="P:translation"/>
    <property type="evidence" value="ECO:0007669"/>
    <property type="project" value="UniProtKB-UniRule"/>
</dbReference>
<evidence type="ECO:0000313" key="7">
    <source>
        <dbReference type="EMBL" id="OGD38167.1"/>
    </source>
</evidence>
<comment type="similarity">
    <text evidence="1 5">Belongs to the bacterial ribosomal protein bL32 family.</text>
</comment>
<comment type="caution">
    <text evidence="7">The sequence shown here is derived from an EMBL/GenBank/DDBJ whole genome shotgun (WGS) entry which is preliminary data.</text>
</comment>
<dbReference type="NCBIfam" id="TIGR01031">
    <property type="entry name" value="rpmF_bact"/>
    <property type="match status" value="1"/>
</dbReference>
<name>A0A1F5C5L9_9BACT</name>
<dbReference type="InterPro" id="IPR044957">
    <property type="entry name" value="Ribosomal_bL32_bact"/>
</dbReference>
<dbReference type="GO" id="GO:0003735">
    <property type="term" value="F:structural constituent of ribosome"/>
    <property type="evidence" value="ECO:0007669"/>
    <property type="project" value="InterPro"/>
</dbReference>
<feature type="region of interest" description="Disordered" evidence="6">
    <location>
        <begin position="1"/>
        <end position="20"/>
    </location>
</feature>
<keyword evidence="2 5" id="KW-0689">Ribosomal protein</keyword>
<accession>A0A1F5C5L9</accession>
<dbReference type="Pfam" id="PF01783">
    <property type="entry name" value="Ribosomal_L32p"/>
    <property type="match status" value="1"/>
</dbReference>
<dbReference type="SUPFAM" id="SSF57829">
    <property type="entry name" value="Zn-binding ribosomal proteins"/>
    <property type="match status" value="1"/>
</dbReference>
<dbReference type="Proteomes" id="UP000177947">
    <property type="component" value="Unassembled WGS sequence"/>
</dbReference>
<evidence type="ECO:0000256" key="1">
    <source>
        <dbReference type="ARBA" id="ARBA00008560"/>
    </source>
</evidence>
<evidence type="ECO:0000256" key="3">
    <source>
        <dbReference type="ARBA" id="ARBA00023274"/>
    </source>
</evidence>
<evidence type="ECO:0000256" key="4">
    <source>
        <dbReference type="ARBA" id="ARBA00035178"/>
    </source>
</evidence>
<gene>
    <name evidence="5" type="primary">rpmF</name>
    <name evidence="7" type="ORF">A2907_01940</name>
</gene>
<organism evidence="7 8">
    <name type="scientific">Candidatus Azambacteria bacterium RIFCSPLOWO2_01_FULL_37_9</name>
    <dbReference type="NCBI Taxonomy" id="1797297"/>
    <lineage>
        <taxon>Bacteria</taxon>
        <taxon>Candidatus Azamiibacteriota</taxon>
    </lineage>
</organism>
<proteinExistence type="inferred from homology"/>
<reference evidence="7 8" key="1">
    <citation type="journal article" date="2016" name="Nat. Commun.">
        <title>Thousands of microbial genomes shed light on interconnected biogeochemical processes in an aquifer system.</title>
        <authorList>
            <person name="Anantharaman K."/>
            <person name="Brown C.T."/>
            <person name="Hug L.A."/>
            <person name="Sharon I."/>
            <person name="Castelle C.J."/>
            <person name="Probst A.J."/>
            <person name="Thomas B.C."/>
            <person name="Singh A."/>
            <person name="Wilkins M.J."/>
            <person name="Karaoz U."/>
            <person name="Brodie E.L."/>
            <person name="Williams K.H."/>
            <person name="Hubbard S.S."/>
            <person name="Banfield J.F."/>
        </authorList>
    </citation>
    <scope>NUCLEOTIDE SEQUENCE [LARGE SCALE GENOMIC DNA]</scope>
</reference>